<gene>
    <name evidence="2" type="ORF">LN051_04230</name>
</gene>
<reference evidence="2 3" key="1">
    <citation type="journal article" date="2022" name="Pathogens">
        <title>Staphylococcus ratti sp. nov. Isolated from a Lab Rat.</title>
        <authorList>
            <person name="Kovarovic V."/>
            <person name="Sedlacek I."/>
            <person name="Petras P."/>
            <person name="Kralova S."/>
            <person name="Maslanova I."/>
            <person name="Svec P."/>
            <person name="Neumann-Schaal M."/>
            <person name="Botka T."/>
            <person name="Gelbicova T."/>
            <person name="Stankova E."/>
            <person name="Doskar J."/>
            <person name="Pantucek R."/>
        </authorList>
    </citation>
    <scope>NUCLEOTIDE SEQUENCE [LARGE SCALE GENOMIC DNA]</scope>
    <source>
        <strain evidence="2 3">CCM 9025</strain>
    </source>
</reference>
<organism evidence="2 3">
    <name type="scientific">Staphylococcus ratti</name>
    <dbReference type="NCBI Taxonomy" id="2892440"/>
    <lineage>
        <taxon>Bacteria</taxon>
        <taxon>Bacillati</taxon>
        <taxon>Bacillota</taxon>
        <taxon>Bacilli</taxon>
        <taxon>Bacillales</taxon>
        <taxon>Staphylococcaceae</taxon>
        <taxon>Staphylococcus</taxon>
    </lineage>
</organism>
<proteinExistence type="predicted"/>
<evidence type="ECO:0000313" key="3">
    <source>
        <dbReference type="Proteomes" id="UP001197626"/>
    </source>
</evidence>
<keyword evidence="1" id="KW-1133">Transmembrane helix</keyword>
<name>A0ABY3PF62_9STAP</name>
<feature type="transmembrane region" description="Helical" evidence="1">
    <location>
        <begin position="69"/>
        <end position="87"/>
    </location>
</feature>
<accession>A0ABY3PF62</accession>
<keyword evidence="3" id="KW-1185">Reference proteome</keyword>
<dbReference type="EMBL" id="CP086654">
    <property type="protein sequence ID" value="UEX90838.1"/>
    <property type="molecule type" value="Genomic_DNA"/>
</dbReference>
<dbReference type="RefSeq" id="WP_229293318.1">
    <property type="nucleotide sequence ID" value="NZ_CP086654.1"/>
</dbReference>
<keyword evidence="1" id="KW-0812">Transmembrane</keyword>
<dbReference type="Proteomes" id="UP001197626">
    <property type="component" value="Chromosome"/>
</dbReference>
<sequence length="139" mass="15299">MKLQRLWVPLLIASTIINLISIKGFPLALGTLYLPVLFKVVQMQMNLSKGLLDEKVNANVFIHNNQKGIVISVLCCLAITAALFIYLKDFYLSLTGVLGFFITLSPLTLTLGVVLYILTAIAVVQAVKYKFATGPIKNK</sequence>
<feature type="transmembrane region" description="Helical" evidence="1">
    <location>
        <begin position="107"/>
        <end position="127"/>
    </location>
</feature>
<evidence type="ECO:0000313" key="2">
    <source>
        <dbReference type="EMBL" id="UEX90838.1"/>
    </source>
</evidence>
<evidence type="ECO:0000256" key="1">
    <source>
        <dbReference type="SAM" id="Phobius"/>
    </source>
</evidence>
<protein>
    <submittedName>
        <fullName evidence="2">Uncharacterized protein</fullName>
    </submittedName>
</protein>
<feature type="transmembrane region" description="Helical" evidence="1">
    <location>
        <begin position="6"/>
        <end position="38"/>
    </location>
</feature>
<keyword evidence="1" id="KW-0472">Membrane</keyword>